<dbReference type="Gene3D" id="3.20.20.10">
    <property type="entry name" value="Alanine racemase"/>
    <property type="match status" value="1"/>
</dbReference>
<evidence type="ECO:0000256" key="2">
    <source>
        <dbReference type="HAMAP-Rule" id="MF_02087"/>
    </source>
</evidence>
<protein>
    <recommendedName>
        <fullName evidence="2">Pyridoxal phosphate homeostasis protein</fullName>
        <shortName evidence="2">PLP homeostasis protein</shortName>
    </recommendedName>
</protein>
<dbReference type="AlphaFoldDB" id="A0A9X2T579"/>
<dbReference type="HAMAP" id="MF_02087">
    <property type="entry name" value="PLP_homeostasis"/>
    <property type="match status" value="1"/>
</dbReference>
<dbReference type="PIRSF" id="PIRSF004848">
    <property type="entry name" value="YBL036c_PLPDEIII"/>
    <property type="match status" value="1"/>
</dbReference>
<accession>A0A9X2T579</accession>
<gene>
    <name evidence="6" type="ORF">NVS89_08540</name>
</gene>
<evidence type="ECO:0000256" key="3">
    <source>
        <dbReference type="PIRSR" id="PIRSR004848-1"/>
    </source>
</evidence>
<dbReference type="PANTHER" id="PTHR10146">
    <property type="entry name" value="PROLINE SYNTHETASE CO-TRANSCRIBED BACTERIAL HOMOLOG PROTEIN"/>
    <property type="match status" value="1"/>
</dbReference>
<dbReference type="Proteomes" id="UP001151088">
    <property type="component" value="Unassembled WGS sequence"/>
</dbReference>
<dbReference type="EMBL" id="JANTHZ010000002">
    <property type="protein sequence ID" value="MCS0495144.1"/>
    <property type="molecule type" value="Genomic_DNA"/>
</dbReference>
<dbReference type="NCBIfam" id="TIGR00044">
    <property type="entry name" value="YggS family pyridoxal phosphate-dependent enzyme"/>
    <property type="match status" value="1"/>
</dbReference>
<comment type="cofactor">
    <cofactor evidence="3">
        <name>pyridoxal 5'-phosphate</name>
        <dbReference type="ChEBI" id="CHEBI:597326"/>
    </cofactor>
</comment>
<dbReference type="RefSeq" id="WP_258732188.1">
    <property type="nucleotide sequence ID" value="NZ_JANTHZ010000002.1"/>
</dbReference>
<evidence type="ECO:0000313" key="6">
    <source>
        <dbReference type="EMBL" id="MCS0495144.1"/>
    </source>
</evidence>
<comment type="caution">
    <text evidence="6">The sequence shown here is derived from an EMBL/GenBank/DDBJ whole genome shotgun (WGS) entry which is preliminary data.</text>
</comment>
<name>A0A9X2T579_9HYPH</name>
<dbReference type="FunFam" id="3.20.20.10:FF:000018">
    <property type="entry name" value="Pyridoxal phosphate homeostasis protein"/>
    <property type="match status" value="1"/>
</dbReference>
<evidence type="ECO:0000259" key="5">
    <source>
        <dbReference type="Pfam" id="PF01168"/>
    </source>
</evidence>
<feature type="domain" description="Alanine racemase N-terminal" evidence="5">
    <location>
        <begin position="14"/>
        <end position="226"/>
    </location>
</feature>
<feature type="modified residue" description="N6-(pyridoxal phosphate)lysine" evidence="2 3">
    <location>
        <position position="41"/>
    </location>
</feature>
<evidence type="ECO:0000256" key="1">
    <source>
        <dbReference type="ARBA" id="ARBA00022898"/>
    </source>
</evidence>
<sequence>MTVEQDSLVVHRLAEVRARIERACRDAGRAPDEVHLVAVSKTFEAAHIAPAIEAGQRLFGENRVQEAKGKWPALRAAHPDIELHLIGPLQTNKVREALALFDVIHTLDRPSLAAALAKELARPEARPAPRLLVQVNTGEEPQKAGVAPEEADAFIATCRDTHGLAVEGLMCIPPADEPAAPHFALLATIARRNGLSTLSMGMSGDFETAIGLGATYVRVGSAIFGGR</sequence>
<dbReference type="SUPFAM" id="SSF51419">
    <property type="entry name" value="PLP-binding barrel"/>
    <property type="match status" value="1"/>
</dbReference>
<dbReference type="PANTHER" id="PTHR10146:SF14">
    <property type="entry name" value="PYRIDOXAL PHOSPHATE HOMEOSTASIS PROTEIN"/>
    <property type="match status" value="1"/>
</dbReference>
<evidence type="ECO:0000256" key="4">
    <source>
        <dbReference type="RuleBase" id="RU004514"/>
    </source>
</evidence>
<comment type="similarity">
    <text evidence="2 4">Belongs to the pyridoxal phosphate-binding protein YggS/PROSC family.</text>
</comment>
<keyword evidence="7" id="KW-1185">Reference proteome</keyword>
<evidence type="ECO:0000313" key="7">
    <source>
        <dbReference type="Proteomes" id="UP001151088"/>
    </source>
</evidence>
<dbReference type="InterPro" id="IPR029066">
    <property type="entry name" value="PLP-binding_barrel"/>
</dbReference>
<dbReference type="Pfam" id="PF01168">
    <property type="entry name" value="Ala_racemase_N"/>
    <property type="match status" value="1"/>
</dbReference>
<keyword evidence="1 2" id="KW-0663">Pyridoxal phosphate</keyword>
<dbReference type="InterPro" id="IPR011078">
    <property type="entry name" value="PyrdxlP_homeostasis"/>
</dbReference>
<dbReference type="GO" id="GO:0030170">
    <property type="term" value="F:pyridoxal phosphate binding"/>
    <property type="evidence" value="ECO:0007669"/>
    <property type="project" value="UniProtKB-UniRule"/>
</dbReference>
<organism evidence="6 7">
    <name type="scientific">Ancylobacter mangrovi</name>
    <dbReference type="NCBI Taxonomy" id="2972472"/>
    <lineage>
        <taxon>Bacteria</taxon>
        <taxon>Pseudomonadati</taxon>
        <taxon>Pseudomonadota</taxon>
        <taxon>Alphaproteobacteria</taxon>
        <taxon>Hyphomicrobiales</taxon>
        <taxon>Xanthobacteraceae</taxon>
        <taxon>Ancylobacter</taxon>
    </lineage>
</organism>
<proteinExistence type="inferred from homology"/>
<dbReference type="CDD" id="cd00635">
    <property type="entry name" value="PLPDE_III_YBL036c_like"/>
    <property type="match status" value="1"/>
</dbReference>
<comment type="function">
    <text evidence="2">Pyridoxal 5'-phosphate (PLP)-binding protein, which is involved in PLP homeostasis.</text>
</comment>
<dbReference type="InterPro" id="IPR001608">
    <property type="entry name" value="Ala_racemase_N"/>
</dbReference>
<reference evidence="6" key="1">
    <citation type="submission" date="2022-08" db="EMBL/GenBank/DDBJ databases">
        <authorList>
            <person name="Li F."/>
        </authorList>
    </citation>
    <scope>NUCLEOTIDE SEQUENCE</scope>
    <source>
        <strain evidence="6">MQZ15Z-1</strain>
    </source>
</reference>